<keyword evidence="1" id="KW-0677">Repeat</keyword>
<protein>
    <submittedName>
        <fullName evidence="3">Uncharacterized protein</fullName>
    </submittedName>
</protein>
<name>A0AAD1UJ48_EUPCR</name>
<feature type="compositionally biased region" description="Polar residues" evidence="2">
    <location>
        <begin position="120"/>
        <end position="139"/>
    </location>
</feature>
<organism evidence="3 4">
    <name type="scientific">Euplotes crassus</name>
    <dbReference type="NCBI Taxonomy" id="5936"/>
    <lineage>
        <taxon>Eukaryota</taxon>
        <taxon>Sar</taxon>
        <taxon>Alveolata</taxon>
        <taxon>Ciliophora</taxon>
        <taxon>Intramacronucleata</taxon>
        <taxon>Spirotrichea</taxon>
        <taxon>Hypotrichia</taxon>
        <taxon>Euplotida</taxon>
        <taxon>Euplotidae</taxon>
        <taxon>Moneuplotes</taxon>
    </lineage>
</organism>
<feature type="region of interest" description="Disordered" evidence="2">
    <location>
        <begin position="45"/>
        <end position="154"/>
    </location>
</feature>
<evidence type="ECO:0000313" key="4">
    <source>
        <dbReference type="Proteomes" id="UP001295684"/>
    </source>
</evidence>
<dbReference type="EMBL" id="CAMPGE010008801">
    <property type="protein sequence ID" value="CAI2367687.1"/>
    <property type="molecule type" value="Genomic_DNA"/>
</dbReference>
<keyword evidence="4" id="KW-1185">Reference proteome</keyword>
<feature type="compositionally biased region" description="Polar residues" evidence="2">
    <location>
        <begin position="63"/>
        <end position="74"/>
    </location>
</feature>
<dbReference type="PANTHER" id="PTHR43215">
    <property type="entry name" value="RADIAL SPOKE HEAD 1 HOMOLOG"/>
    <property type="match status" value="1"/>
</dbReference>
<dbReference type="Pfam" id="PF02493">
    <property type="entry name" value="MORN"/>
    <property type="match status" value="6"/>
</dbReference>
<gene>
    <name evidence="3" type="ORF">ECRASSUSDP1_LOCUS8975</name>
</gene>
<reference evidence="3" key="1">
    <citation type="submission" date="2023-07" db="EMBL/GenBank/DDBJ databases">
        <authorList>
            <consortium name="AG Swart"/>
            <person name="Singh M."/>
            <person name="Singh A."/>
            <person name="Seah K."/>
            <person name="Emmerich C."/>
        </authorList>
    </citation>
    <scope>NUCLEOTIDE SEQUENCE</scope>
    <source>
        <strain evidence="3">DP1</strain>
    </source>
</reference>
<sequence>MGQFCTTERKLDIGESKLTLKKSKSEKKNGKPFVITFNNKTPKAAKSFIKRKKTWDQEKEPNPSRTTLTEQLGINPSGRKASFCGKQEDLYSISSDDSEKNEDEDSSEQSDGYYSSGESVKSSDSYQSSEITRSNTPPSTKKVVEKTEEVENETISVGPTEVIYNGPVDIETGKMNGVGEMYLPNGAEYRGDIVQNICEGQGRLKLPSGGVYEGMFHDNKFHGKGKFLMREGGFYFGDWVKGHKHGQGKETAPDGSKYDGQFRHGKYDGEGELKFGNGIIYVGEFRDGKLHGHGTISQPDGTEVTGIFKNDEMVSQISLKKNTDVS</sequence>
<accession>A0AAD1UJ48</accession>
<dbReference type="SMART" id="SM00698">
    <property type="entry name" value="MORN"/>
    <property type="match status" value="5"/>
</dbReference>
<dbReference type="Proteomes" id="UP001295684">
    <property type="component" value="Unassembled WGS sequence"/>
</dbReference>
<evidence type="ECO:0000256" key="1">
    <source>
        <dbReference type="ARBA" id="ARBA00022737"/>
    </source>
</evidence>
<comment type="caution">
    <text evidence="3">The sequence shown here is derived from an EMBL/GenBank/DDBJ whole genome shotgun (WGS) entry which is preliminary data.</text>
</comment>
<dbReference type="InterPro" id="IPR003409">
    <property type="entry name" value="MORN"/>
</dbReference>
<feature type="compositionally biased region" description="Low complexity" evidence="2">
    <location>
        <begin position="109"/>
        <end position="119"/>
    </location>
</feature>
<dbReference type="AlphaFoldDB" id="A0AAD1UJ48"/>
<proteinExistence type="predicted"/>
<dbReference type="GO" id="GO:0005829">
    <property type="term" value="C:cytosol"/>
    <property type="evidence" value="ECO:0007669"/>
    <property type="project" value="TreeGrafter"/>
</dbReference>
<dbReference type="Gene3D" id="2.20.110.10">
    <property type="entry name" value="Histone H3 K4-specific methyltransferase SET7/9 N-terminal domain"/>
    <property type="match status" value="3"/>
</dbReference>
<evidence type="ECO:0000256" key="2">
    <source>
        <dbReference type="SAM" id="MobiDB-lite"/>
    </source>
</evidence>
<dbReference type="SUPFAM" id="SSF82185">
    <property type="entry name" value="Histone H3 K4-specific methyltransferase SET7/9 N-terminal domain"/>
    <property type="match status" value="1"/>
</dbReference>
<evidence type="ECO:0000313" key="3">
    <source>
        <dbReference type="EMBL" id="CAI2367687.1"/>
    </source>
</evidence>
<dbReference type="PANTHER" id="PTHR43215:SF14">
    <property type="entry name" value="RADIAL SPOKE HEAD 1 HOMOLOG"/>
    <property type="match status" value="1"/>
</dbReference>
<feature type="compositionally biased region" description="Acidic residues" evidence="2">
    <location>
        <begin position="99"/>
        <end position="108"/>
    </location>
</feature>